<dbReference type="InterPro" id="IPR011545">
    <property type="entry name" value="DEAD/DEAH_box_helicase_dom"/>
</dbReference>
<evidence type="ECO:0000256" key="4">
    <source>
        <dbReference type="ARBA" id="ARBA00022806"/>
    </source>
</evidence>
<evidence type="ECO:0000256" key="3">
    <source>
        <dbReference type="ARBA" id="ARBA00022801"/>
    </source>
</evidence>
<dbReference type="SMART" id="SM00487">
    <property type="entry name" value="DEXDc"/>
    <property type="match status" value="1"/>
</dbReference>
<keyword evidence="3" id="KW-0378">Hydrolase</keyword>
<keyword evidence="5" id="KW-0067">ATP-binding</keyword>
<dbReference type="Pfam" id="PF00270">
    <property type="entry name" value="DEAD"/>
    <property type="match status" value="1"/>
</dbReference>
<dbReference type="GO" id="GO:0016787">
    <property type="term" value="F:hydrolase activity"/>
    <property type="evidence" value="ECO:0007669"/>
    <property type="project" value="UniProtKB-KW"/>
</dbReference>
<dbReference type="GO" id="GO:0003677">
    <property type="term" value="F:DNA binding"/>
    <property type="evidence" value="ECO:0007669"/>
    <property type="project" value="UniProtKB-KW"/>
</dbReference>
<keyword evidence="1" id="KW-0547">Nucleotide-binding</keyword>
<keyword evidence="7" id="KW-0234">DNA repair</keyword>
<dbReference type="SUPFAM" id="SSF50249">
    <property type="entry name" value="Nucleic acid-binding proteins"/>
    <property type="match status" value="1"/>
</dbReference>
<evidence type="ECO:0000313" key="11">
    <source>
        <dbReference type="EMBL" id="RGD76817.1"/>
    </source>
</evidence>
<dbReference type="Pfam" id="PF00271">
    <property type="entry name" value="Helicase_C"/>
    <property type="match status" value="1"/>
</dbReference>
<dbReference type="InterPro" id="IPR045562">
    <property type="entry name" value="RecG_dom3_C"/>
</dbReference>
<keyword evidence="4 11" id="KW-0347">Helicase</keyword>
<sequence>MELKKIKLTKRRSDFLQKMNAKTVEDVLRIYPLRYDSRQAVPFSLWKVKDNVCFEGLICSKAVVVRFGKNRSMTKFKVISWNEELTITLFNRPWTTQFTYGKKITCFGTYQGQNNVTVAQYNFKPIEKQLGIIPVYSLTEGMKQSDIQAITDAALPYADTIESVVPERLVKKYRLLDLSTVLHQIHKPQSQKALQAAIRTLKYEEFLRFQCVMQALHKEEVQISKKPKRFSMKKVEEFVQSFPYVCTPDQRKAIDDVLEDLSSTKIMFRIIQGDVGCGKTMVASTAFYAAYLSGCQSCFLAPTEILARQHYENLKKQGLPVHLYVSGLSTREKKTVLESLADGSILLVVGTHALFQEAVSFKNLGFVIVDEQQRFGVRQRRSLLEKGKAVDLLMMSATPIPRTAAHFLFGDLDVSNIKTMPPGRKPVKTQYVPGSSMKPILKELLQGIKDGWQGYVVCPSIEENEETSLRSVQSIYEGMKKTLKDVSIALLHGKMSAAQKEETMQQFAEHKIDILVSTTVIEVGIDVPNATWMVIYDAHRFGLSTLHQLRGRVARGPRQGHCYLLSSTKEETAIERLKMLEKYTDGFSITEYDLKTRGPGDVLGFRQSGVPGFLFANLNTDQAMMECCVQDAKEILELQSDTAMLEYVEQALENASYFD</sequence>
<dbReference type="InterPro" id="IPR027417">
    <property type="entry name" value="P-loop_NTPase"/>
</dbReference>
<dbReference type="InterPro" id="IPR014001">
    <property type="entry name" value="Helicase_ATP-bd"/>
</dbReference>
<dbReference type="EMBL" id="QUSK01000009">
    <property type="protein sequence ID" value="RGD76817.1"/>
    <property type="molecule type" value="Genomic_DNA"/>
</dbReference>
<evidence type="ECO:0000256" key="7">
    <source>
        <dbReference type="ARBA" id="ARBA00023204"/>
    </source>
</evidence>
<dbReference type="GO" id="GO:0003678">
    <property type="term" value="F:DNA helicase activity"/>
    <property type="evidence" value="ECO:0007669"/>
    <property type="project" value="TreeGrafter"/>
</dbReference>
<dbReference type="PANTHER" id="PTHR47964">
    <property type="entry name" value="ATP-DEPENDENT DNA HELICASE HOMOLOG RECG, CHLOROPLASTIC"/>
    <property type="match status" value="1"/>
</dbReference>
<accession>A0A3E3E6D7</accession>
<feature type="domain" description="Helicase C-terminal" evidence="10">
    <location>
        <begin position="440"/>
        <end position="600"/>
    </location>
</feature>
<dbReference type="Proteomes" id="UP000260721">
    <property type="component" value="Unassembled WGS sequence"/>
</dbReference>
<dbReference type="Pfam" id="PF17191">
    <property type="entry name" value="RecG_wedge"/>
    <property type="match status" value="1"/>
</dbReference>
<reference evidence="11 12" key="1">
    <citation type="submission" date="2018-08" db="EMBL/GenBank/DDBJ databases">
        <title>A genome reference for cultivated species of the human gut microbiota.</title>
        <authorList>
            <person name="Zou Y."/>
            <person name="Xue W."/>
            <person name="Luo G."/>
        </authorList>
    </citation>
    <scope>NUCLEOTIDE SEQUENCE [LARGE SCALE GENOMIC DNA]</scope>
    <source>
        <strain evidence="11 12">TF08-11</strain>
    </source>
</reference>
<dbReference type="AlphaFoldDB" id="A0A3E3E6D7"/>
<evidence type="ECO:0000313" key="12">
    <source>
        <dbReference type="Proteomes" id="UP000260721"/>
    </source>
</evidence>
<proteinExistence type="predicted"/>
<evidence type="ECO:0000256" key="5">
    <source>
        <dbReference type="ARBA" id="ARBA00022840"/>
    </source>
</evidence>
<evidence type="ECO:0000259" key="10">
    <source>
        <dbReference type="PROSITE" id="PS51194"/>
    </source>
</evidence>
<evidence type="ECO:0000256" key="1">
    <source>
        <dbReference type="ARBA" id="ARBA00022741"/>
    </source>
</evidence>
<dbReference type="PROSITE" id="PS51194">
    <property type="entry name" value="HELICASE_CTER"/>
    <property type="match status" value="1"/>
</dbReference>
<evidence type="ECO:0000259" key="9">
    <source>
        <dbReference type="PROSITE" id="PS51192"/>
    </source>
</evidence>
<dbReference type="InterPro" id="IPR001650">
    <property type="entry name" value="Helicase_C-like"/>
</dbReference>
<organism evidence="11 12">
    <name type="scientific">Faecalicoccus pleomorphus</name>
    <dbReference type="NCBI Taxonomy" id="1323"/>
    <lineage>
        <taxon>Bacteria</taxon>
        <taxon>Bacillati</taxon>
        <taxon>Bacillota</taxon>
        <taxon>Erysipelotrichia</taxon>
        <taxon>Erysipelotrichales</taxon>
        <taxon>Erysipelotrichaceae</taxon>
        <taxon>Faecalicoccus</taxon>
    </lineage>
</organism>
<dbReference type="Gene3D" id="3.40.50.300">
    <property type="entry name" value="P-loop containing nucleotide triphosphate hydrolases"/>
    <property type="match status" value="2"/>
</dbReference>
<dbReference type="SUPFAM" id="SSF52540">
    <property type="entry name" value="P-loop containing nucleoside triphosphate hydrolases"/>
    <property type="match status" value="1"/>
</dbReference>
<dbReference type="InterPro" id="IPR047112">
    <property type="entry name" value="RecG/Mfd"/>
</dbReference>
<comment type="caution">
    <text evidence="11">The sequence shown here is derived from an EMBL/GenBank/DDBJ whole genome shotgun (WGS) entry which is preliminary data.</text>
</comment>
<dbReference type="PROSITE" id="PS51192">
    <property type="entry name" value="HELICASE_ATP_BIND_1"/>
    <property type="match status" value="1"/>
</dbReference>
<dbReference type="STRING" id="1123313.GCA_000420345_01702"/>
<evidence type="ECO:0000256" key="6">
    <source>
        <dbReference type="ARBA" id="ARBA00023125"/>
    </source>
</evidence>
<dbReference type="PANTHER" id="PTHR47964:SF1">
    <property type="entry name" value="ATP-DEPENDENT DNA HELICASE HOMOLOG RECG, CHLOROPLASTIC"/>
    <property type="match status" value="1"/>
</dbReference>
<dbReference type="Pfam" id="PF19833">
    <property type="entry name" value="RecG_dom3_C"/>
    <property type="match status" value="1"/>
</dbReference>
<dbReference type="SMART" id="SM00490">
    <property type="entry name" value="HELICc"/>
    <property type="match status" value="1"/>
</dbReference>
<evidence type="ECO:0000256" key="2">
    <source>
        <dbReference type="ARBA" id="ARBA00022763"/>
    </source>
</evidence>
<dbReference type="RefSeq" id="WP_117446020.1">
    <property type="nucleotide sequence ID" value="NZ_CALCIP010000038.1"/>
</dbReference>
<feature type="domain" description="Helicase ATP-binding" evidence="9">
    <location>
        <begin position="260"/>
        <end position="417"/>
    </location>
</feature>
<dbReference type="InterPro" id="IPR012340">
    <property type="entry name" value="NA-bd_OB-fold"/>
</dbReference>
<protein>
    <recommendedName>
        <fullName evidence="8">Probable DNA 3'-5' helicase RecG</fullName>
    </recommendedName>
</protein>
<keyword evidence="6" id="KW-0238">DNA-binding</keyword>
<name>A0A3E3E6D7_9FIRM</name>
<dbReference type="GO" id="GO:0005524">
    <property type="term" value="F:ATP binding"/>
    <property type="evidence" value="ECO:0007669"/>
    <property type="project" value="UniProtKB-KW"/>
</dbReference>
<keyword evidence="2" id="KW-0227">DNA damage</keyword>
<dbReference type="InterPro" id="IPR033454">
    <property type="entry name" value="RecG_wedge"/>
</dbReference>
<dbReference type="GO" id="GO:0006281">
    <property type="term" value="P:DNA repair"/>
    <property type="evidence" value="ECO:0007669"/>
    <property type="project" value="UniProtKB-KW"/>
</dbReference>
<evidence type="ECO:0000256" key="8">
    <source>
        <dbReference type="ARBA" id="ARBA00049819"/>
    </source>
</evidence>
<gene>
    <name evidence="11" type="ORF">DXC78_05105</name>
</gene>